<protein>
    <recommendedName>
        <fullName evidence="4">DUF3298 domain-containing protein</fullName>
    </recommendedName>
</protein>
<organism evidence="2 3">
    <name type="scientific">Actinocorallia herbida</name>
    <dbReference type="NCBI Taxonomy" id="58109"/>
    <lineage>
        <taxon>Bacteria</taxon>
        <taxon>Bacillati</taxon>
        <taxon>Actinomycetota</taxon>
        <taxon>Actinomycetes</taxon>
        <taxon>Streptosporangiales</taxon>
        <taxon>Thermomonosporaceae</taxon>
        <taxon>Actinocorallia</taxon>
    </lineage>
</organism>
<sequence length="266" mass="29294">MRPIIRIVIVTALAISLSSSCSGDEPGSTTPTPAEEITVELRTVRKRHVDLEIRQKIQYAQVNGLSDRALADRINQRLKGAATEPLQRFLDQLAFPDDPEPLDPSIPKTRLLTSRATVGLHGPRLVSVSYKFDTDGGEFGRYVSWSSTYLTIDLKDGRELGTRELLAERIGTPDGTRTLEDLLVRNGEGGKLCGTVEGTRPFEPTDFVSDKPAEKVASVWPTKQGLTFRLALWKLGYPMSCNSQEIKIPYAELDGLLGAPLEDQMG</sequence>
<name>A0A3N1CZB6_9ACTN</name>
<dbReference type="EMBL" id="RJKE01000001">
    <property type="protein sequence ID" value="ROO86634.1"/>
    <property type="molecule type" value="Genomic_DNA"/>
</dbReference>
<proteinExistence type="predicted"/>
<keyword evidence="3" id="KW-1185">Reference proteome</keyword>
<gene>
    <name evidence="2" type="ORF">EDD29_4208</name>
</gene>
<feature type="chain" id="PRO_5018120574" description="DUF3298 domain-containing protein" evidence="1">
    <location>
        <begin position="24"/>
        <end position="266"/>
    </location>
</feature>
<accession>A0A3N1CZB6</accession>
<evidence type="ECO:0000256" key="1">
    <source>
        <dbReference type="SAM" id="SignalP"/>
    </source>
</evidence>
<feature type="signal peptide" evidence="1">
    <location>
        <begin position="1"/>
        <end position="23"/>
    </location>
</feature>
<comment type="caution">
    <text evidence="2">The sequence shown here is derived from an EMBL/GenBank/DDBJ whole genome shotgun (WGS) entry which is preliminary data.</text>
</comment>
<evidence type="ECO:0008006" key="4">
    <source>
        <dbReference type="Google" id="ProtNLM"/>
    </source>
</evidence>
<evidence type="ECO:0000313" key="3">
    <source>
        <dbReference type="Proteomes" id="UP000272400"/>
    </source>
</evidence>
<dbReference type="Proteomes" id="UP000272400">
    <property type="component" value="Unassembled WGS sequence"/>
</dbReference>
<dbReference type="RefSeq" id="WP_123666015.1">
    <property type="nucleotide sequence ID" value="NZ_RJKE01000001.1"/>
</dbReference>
<reference evidence="2 3" key="1">
    <citation type="submission" date="2018-11" db="EMBL/GenBank/DDBJ databases">
        <title>Sequencing the genomes of 1000 actinobacteria strains.</title>
        <authorList>
            <person name="Klenk H.-P."/>
        </authorList>
    </citation>
    <scope>NUCLEOTIDE SEQUENCE [LARGE SCALE GENOMIC DNA]</scope>
    <source>
        <strain evidence="2 3">DSM 44254</strain>
    </source>
</reference>
<keyword evidence="1" id="KW-0732">Signal</keyword>
<evidence type="ECO:0000313" key="2">
    <source>
        <dbReference type="EMBL" id="ROO86634.1"/>
    </source>
</evidence>
<dbReference type="AlphaFoldDB" id="A0A3N1CZB6"/>
<dbReference type="PROSITE" id="PS51257">
    <property type="entry name" value="PROKAR_LIPOPROTEIN"/>
    <property type="match status" value="1"/>
</dbReference>